<proteinExistence type="predicted"/>
<feature type="domain" description="Damage-control phosphatase ARMT1-like metal-binding" evidence="1">
    <location>
        <begin position="5"/>
        <end position="277"/>
    </location>
</feature>
<dbReference type="SUPFAM" id="SSF111321">
    <property type="entry name" value="AF1104-like"/>
    <property type="match status" value="1"/>
</dbReference>
<reference evidence="2" key="1">
    <citation type="journal article" date="2011" name="Environ. Microbiol.">
        <title>Genomic insights into the metabolic potential of the polycyclic aromatic hydrocarbon degrading sulfate-reducing Deltaproteobacterium N47.</title>
        <authorList>
            <person name="Bergmann F."/>
            <person name="Selesi D."/>
            <person name="Weinmaier T."/>
            <person name="Tischler P."/>
            <person name="Rattei T."/>
            <person name="Meckenstock R.U."/>
        </authorList>
    </citation>
    <scope>NUCLEOTIDE SEQUENCE</scope>
</reference>
<organism evidence="2">
    <name type="scientific">uncultured Desulfobacterium sp</name>
    <dbReference type="NCBI Taxonomy" id="201089"/>
    <lineage>
        <taxon>Bacteria</taxon>
        <taxon>Pseudomonadati</taxon>
        <taxon>Thermodesulfobacteriota</taxon>
        <taxon>Desulfobacteria</taxon>
        <taxon>Desulfobacterales</taxon>
        <taxon>Desulfobacteriaceae</taxon>
        <taxon>Desulfobacterium</taxon>
        <taxon>environmental samples</taxon>
    </lineage>
</organism>
<dbReference type="Pfam" id="PF01937">
    <property type="entry name" value="ARMT1-like_dom"/>
    <property type="match status" value="1"/>
</dbReference>
<gene>
    <name evidence="2" type="ORF">N47_G39410</name>
</gene>
<dbReference type="Gene3D" id="1.10.8.380">
    <property type="entry name" value="Uncharacterised protein PF01937, DUF89, domain 1"/>
    <property type="match status" value="1"/>
</dbReference>
<dbReference type="PIRSF" id="PIRSF006593">
    <property type="entry name" value="UCP006593"/>
    <property type="match status" value="1"/>
</dbReference>
<dbReference type="Gene3D" id="1.10.285.20">
    <property type="entry name" value="Uncharacterised protein PF01937, DUF89, domain 2"/>
    <property type="match status" value="1"/>
</dbReference>
<dbReference type="InterPro" id="IPR002791">
    <property type="entry name" value="ARMT1-like_metal-bd"/>
</dbReference>
<name>E1YDH3_9BACT</name>
<dbReference type="InterPro" id="IPR036075">
    <property type="entry name" value="ARMT-1-like_metal-bd_sf"/>
</dbReference>
<sequence>MKISLDCIPCLVRQTIDAAMLVSSDITVHERILREVLRWTADMDMGQPAPVLAQLIHRRLREIVGKKDPYREAKDHQNRIALDLLSELKTEIETAKDPLITALRLAIAGNVIDMGVNRKVTESCVRESISQALTEPFFGNYNGFRNAVAGAQSILYLTDNAGEIAFDRLLIEQLLSKARVTVAVRGGPVINDATIADALAVGLHEIVEIIDNGSDAPGTILGDCSREFKRRFAEADLTIAKGQGNFETLSDAPGKIIFLFKAKCAVVAKHVRVPLGTHLLISSCAGLTN</sequence>
<evidence type="ECO:0000313" key="2">
    <source>
        <dbReference type="EMBL" id="CBX28617.1"/>
    </source>
</evidence>
<dbReference type="EMBL" id="FR695868">
    <property type="protein sequence ID" value="CBX28617.1"/>
    <property type="molecule type" value="Genomic_DNA"/>
</dbReference>
<dbReference type="AlphaFoldDB" id="E1YDH3"/>
<evidence type="ECO:0000259" key="1">
    <source>
        <dbReference type="Pfam" id="PF01937"/>
    </source>
</evidence>
<protein>
    <recommendedName>
        <fullName evidence="1">Damage-control phosphatase ARMT1-like metal-binding domain-containing protein</fullName>
    </recommendedName>
</protein>
<dbReference type="InterPro" id="IPR014444">
    <property type="entry name" value="PH1575-like"/>
</dbReference>
<accession>E1YDH3</accession>
<dbReference type="Gene3D" id="3.40.50.10880">
    <property type="entry name" value="Uncharacterised protein PF01937, DUF89, domain 3"/>
    <property type="match status" value="1"/>
</dbReference>